<name>A0AA39NFM9_ARMTA</name>
<dbReference type="Proteomes" id="UP001175211">
    <property type="component" value="Unassembled WGS sequence"/>
</dbReference>
<proteinExistence type="predicted"/>
<reference evidence="1" key="1">
    <citation type="submission" date="2023-06" db="EMBL/GenBank/DDBJ databases">
        <authorList>
            <consortium name="Lawrence Berkeley National Laboratory"/>
            <person name="Ahrendt S."/>
            <person name="Sahu N."/>
            <person name="Indic B."/>
            <person name="Wong-Bajracharya J."/>
            <person name="Merenyi Z."/>
            <person name="Ke H.-M."/>
            <person name="Monk M."/>
            <person name="Kocsube S."/>
            <person name="Drula E."/>
            <person name="Lipzen A."/>
            <person name="Balint B."/>
            <person name="Henrissat B."/>
            <person name="Andreopoulos B."/>
            <person name="Martin F.M."/>
            <person name="Harder C.B."/>
            <person name="Rigling D."/>
            <person name="Ford K.L."/>
            <person name="Foster G.D."/>
            <person name="Pangilinan J."/>
            <person name="Papanicolaou A."/>
            <person name="Barry K."/>
            <person name="LaButti K."/>
            <person name="Viragh M."/>
            <person name="Koriabine M."/>
            <person name="Yan M."/>
            <person name="Riley R."/>
            <person name="Champramary S."/>
            <person name="Plett K.L."/>
            <person name="Tsai I.J."/>
            <person name="Slot J."/>
            <person name="Sipos G."/>
            <person name="Plett J."/>
            <person name="Nagy L.G."/>
            <person name="Grigoriev I.V."/>
        </authorList>
    </citation>
    <scope>NUCLEOTIDE SEQUENCE</scope>
    <source>
        <strain evidence="1">CCBAS 213</strain>
    </source>
</reference>
<dbReference type="EMBL" id="JAUEPS010000006">
    <property type="protein sequence ID" value="KAK0464761.1"/>
    <property type="molecule type" value="Genomic_DNA"/>
</dbReference>
<keyword evidence="2" id="KW-1185">Reference proteome</keyword>
<dbReference type="AlphaFoldDB" id="A0AA39NFM9"/>
<dbReference type="GeneID" id="85350730"/>
<accession>A0AA39NFM9</accession>
<organism evidence="1 2">
    <name type="scientific">Armillaria tabescens</name>
    <name type="common">Ringless honey mushroom</name>
    <name type="synonym">Agaricus tabescens</name>
    <dbReference type="NCBI Taxonomy" id="1929756"/>
    <lineage>
        <taxon>Eukaryota</taxon>
        <taxon>Fungi</taxon>
        <taxon>Dikarya</taxon>
        <taxon>Basidiomycota</taxon>
        <taxon>Agaricomycotina</taxon>
        <taxon>Agaricomycetes</taxon>
        <taxon>Agaricomycetidae</taxon>
        <taxon>Agaricales</taxon>
        <taxon>Marasmiineae</taxon>
        <taxon>Physalacriaceae</taxon>
        <taxon>Desarmillaria</taxon>
    </lineage>
</organism>
<gene>
    <name evidence="1" type="ORF">EV420DRAFT_1263613</name>
</gene>
<sequence length="182" mass="21282">DGSDLKPRMLGTQQEVSFHQILYDTDDAHIHIPLPFFTNKSLQYINVNAALLPVQKANLLDCEKKGFNILKIEELMPILGAELSIDYGLHAKAMANLYHFQKSHNPLGLKGNHAIWYESHILFFDCQQDKIEYWDYLKHLEMELHLKHISSLTAFDLDYYVQCYNEVKNNALLQEKMKEDMR</sequence>
<evidence type="ECO:0000313" key="2">
    <source>
        <dbReference type="Proteomes" id="UP001175211"/>
    </source>
</evidence>
<dbReference type="RefSeq" id="XP_060335882.1">
    <property type="nucleotide sequence ID" value="XM_060467182.1"/>
</dbReference>
<feature type="non-terminal residue" evidence="1">
    <location>
        <position position="1"/>
    </location>
</feature>
<protein>
    <submittedName>
        <fullName evidence="1">Uncharacterized protein</fullName>
    </submittedName>
</protein>
<evidence type="ECO:0000313" key="1">
    <source>
        <dbReference type="EMBL" id="KAK0464761.1"/>
    </source>
</evidence>
<comment type="caution">
    <text evidence="1">The sequence shown here is derived from an EMBL/GenBank/DDBJ whole genome shotgun (WGS) entry which is preliminary data.</text>
</comment>